<reference evidence="3 4" key="1">
    <citation type="submission" date="2019-09" db="EMBL/GenBank/DDBJ databases">
        <title>The hologenome of the rock-dwelling lichen Lasallia pustulata.</title>
        <authorList>
            <person name="Greshake Tzovaras B."/>
            <person name="Segers F."/>
            <person name="Bicker A."/>
            <person name="Dal Grande F."/>
            <person name="Otte J."/>
            <person name="Hankeln T."/>
            <person name="Schmitt I."/>
            <person name="Ebersberger I."/>
        </authorList>
    </citation>
    <scope>NUCLEOTIDE SEQUENCE [LARGE SCALE GENOMIC DNA]</scope>
    <source>
        <strain evidence="3">A1-1</strain>
    </source>
</reference>
<dbReference type="PANTHER" id="PTHR42470">
    <property type="entry name" value="VAST DOMAIN-CONTAINING PROTEIN"/>
    <property type="match status" value="1"/>
</dbReference>
<comment type="caution">
    <text evidence="3">The sequence shown here is derived from an EMBL/GenBank/DDBJ whole genome shotgun (WGS) entry which is preliminary data.</text>
</comment>
<evidence type="ECO:0000313" key="3">
    <source>
        <dbReference type="EMBL" id="KAA6407190.1"/>
    </source>
</evidence>
<dbReference type="Pfam" id="PF25545">
    <property type="entry name" value="DUF7924"/>
    <property type="match status" value="1"/>
</dbReference>
<feature type="domain" description="DUF7924" evidence="2">
    <location>
        <begin position="281"/>
        <end position="511"/>
    </location>
</feature>
<accession>A0A5M8PE77</accession>
<gene>
    <name evidence="3" type="ORF">FRX48_08992</name>
</gene>
<feature type="compositionally biased region" description="Basic and acidic residues" evidence="1">
    <location>
        <begin position="129"/>
        <end position="147"/>
    </location>
</feature>
<dbReference type="EMBL" id="VXIT01000019">
    <property type="protein sequence ID" value="KAA6407190.1"/>
    <property type="molecule type" value="Genomic_DNA"/>
</dbReference>
<evidence type="ECO:0000313" key="4">
    <source>
        <dbReference type="Proteomes" id="UP000324767"/>
    </source>
</evidence>
<feature type="compositionally biased region" description="Polar residues" evidence="1">
    <location>
        <begin position="109"/>
        <end position="127"/>
    </location>
</feature>
<feature type="compositionally biased region" description="Low complexity" evidence="1">
    <location>
        <begin position="626"/>
        <end position="635"/>
    </location>
</feature>
<dbReference type="Proteomes" id="UP000324767">
    <property type="component" value="Unassembled WGS sequence"/>
</dbReference>
<name>A0A5M8PE77_9LECA</name>
<organism evidence="3 4">
    <name type="scientific">Lasallia pustulata</name>
    <dbReference type="NCBI Taxonomy" id="136370"/>
    <lineage>
        <taxon>Eukaryota</taxon>
        <taxon>Fungi</taxon>
        <taxon>Dikarya</taxon>
        <taxon>Ascomycota</taxon>
        <taxon>Pezizomycotina</taxon>
        <taxon>Lecanoromycetes</taxon>
        <taxon>OSLEUM clade</taxon>
        <taxon>Umbilicariomycetidae</taxon>
        <taxon>Umbilicariales</taxon>
        <taxon>Umbilicariaceae</taxon>
        <taxon>Lasallia</taxon>
    </lineage>
</organism>
<dbReference type="InterPro" id="IPR057684">
    <property type="entry name" value="DUF7924"/>
</dbReference>
<feature type="region of interest" description="Disordered" evidence="1">
    <location>
        <begin position="185"/>
        <end position="206"/>
    </location>
</feature>
<evidence type="ECO:0000256" key="1">
    <source>
        <dbReference type="SAM" id="MobiDB-lite"/>
    </source>
</evidence>
<feature type="region of interest" description="Disordered" evidence="1">
    <location>
        <begin position="1"/>
        <end position="153"/>
    </location>
</feature>
<feature type="region of interest" description="Disordered" evidence="1">
    <location>
        <begin position="530"/>
        <end position="641"/>
    </location>
</feature>
<feature type="compositionally biased region" description="Polar residues" evidence="1">
    <location>
        <begin position="54"/>
        <end position="72"/>
    </location>
</feature>
<dbReference type="OrthoDB" id="5426775at2759"/>
<feature type="compositionally biased region" description="Basic residues" evidence="1">
    <location>
        <begin position="43"/>
        <end position="52"/>
    </location>
</feature>
<feature type="compositionally biased region" description="Basic residues" evidence="1">
    <location>
        <begin position="1"/>
        <end position="10"/>
    </location>
</feature>
<evidence type="ECO:0000259" key="2">
    <source>
        <dbReference type="Pfam" id="PF25545"/>
    </source>
</evidence>
<protein>
    <recommendedName>
        <fullName evidence="2">DUF7924 domain-containing protein</fullName>
    </recommendedName>
</protein>
<sequence>MAARKAKLRTSRTQNYLRSKQDKQLEPLCKRRHLPESVETRGPPRKSARLRGRQVNQEAEYTSRPVRSSSRALTRRQSGKQDQRGPKTTNRQTQKHRTRSRSIKDIGQIETQPKSTSAEAQKNLKQNRSIKDRDTFIRDAKLPKRNDTGNLTPRRNFRRSRFIESWLSSSSWARRDLMDNENLLQTPLDDMPRSPDEVPSSRVDTRSSLPFEPPFTFVPPLKRSEKSAVSVHDVDFRDSLRYRNIYINREDPPVELTRRAMRIITRPRTSPEIDDATAQELRATTRKLEEAGEEAIIQQLVPYIIPATDWVSDLRLSWNTNQVWYNAVPIPLAPSILKIPLPLPKPKPDVAFGYSKSAFTKDRLGTIDLLIDQFERSYVTPDKKLRLPFFDVEFKSQAKAGTHFIATNQAANAGSLALQGYLELIRRSFSVDDLDNNEPQFFSLIMDHETARIHVHWLGIDAEDEQFCFHVAGLSRYFLDDLDSLKAVQRAVKNILEYGADERLQTLCEALDAYRQRAIVEKEMAISNGHQAPEVPVKAQETQPRRRSTRTQLLSNRRQKKESQLTHQGLRSIVEEDEPEEPQEQLQSERPGQDEPETSRRTRNGQSTIQRRRRQHRTPSSVKPVRASSRIAARARTQKPI</sequence>
<feature type="compositionally biased region" description="Basic and acidic residues" evidence="1">
    <location>
        <begin position="19"/>
        <end position="39"/>
    </location>
</feature>
<proteinExistence type="predicted"/>
<feature type="compositionally biased region" description="Basic and acidic residues" evidence="1">
    <location>
        <begin position="591"/>
        <end position="600"/>
    </location>
</feature>
<dbReference type="AlphaFoldDB" id="A0A5M8PE77"/>
<dbReference type="PANTHER" id="PTHR42470:SF2">
    <property type="match status" value="1"/>
</dbReference>